<gene>
    <name evidence="1" type="ORF">QPK29_021155</name>
</gene>
<keyword evidence="2" id="KW-1185">Reference proteome</keyword>
<name>A0ACC7MF39_9BURK</name>
<evidence type="ECO:0000313" key="1">
    <source>
        <dbReference type="EMBL" id="MFJ1470229.1"/>
    </source>
</evidence>
<accession>A0ACC7MF39</accession>
<protein>
    <submittedName>
        <fullName evidence="1">Uncharacterized protein</fullName>
    </submittedName>
</protein>
<proteinExistence type="predicted"/>
<comment type="caution">
    <text evidence="1">The sequence shown here is derived from an EMBL/GenBank/DDBJ whole genome shotgun (WGS) entry which is preliminary data.</text>
</comment>
<reference evidence="1" key="1">
    <citation type="submission" date="2024-11" db="EMBL/GenBank/DDBJ databases">
        <title>Description of Massilia orientalis sp. nov., isolated from rhizosphere soil of Ageratina adenophora.</title>
        <authorList>
            <person name="Wang Y."/>
        </authorList>
    </citation>
    <scope>NUCLEOTIDE SEQUENCE</scope>
    <source>
        <strain evidence="1">YIM B02787</strain>
    </source>
</reference>
<organism evidence="1 2">
    <name type="scientific">Massilia orientalis</name>
    <dbReference type="NCBI Taxonomy" id="3050128"/>
    <lineage>
        <taxon>Bacteria</taxon>
        <taxon>Pseudomonadati</taxon>
        <taxon>Pseudomonadota</taxon>
        <taxon>Betaproteobacteria</taxon>
        <taxon>Burkholderiales</taxon>
        <taxon>Oxalobacteraceae</taxon>
        <taxon>Telluria group</taxon>
        <taxon>Massilia</taxon>
    </lineage>
</organism>
<dbReference type="EMBL" id="JASNRB020000013">
    <property type="protein sequence ID" value="MFJ1470229.1"/>
    <property type="molecule type" value="Genomic_DNA"/>
</dbReference>
<evidence type="ECO:0000313" key="2">
    <source>
        <dbReference type="Proteomes" id="UP001168096"/>
    </source>
</evidence>
<sequence length="150" mass="16087">MPKIVTDFDNDVPAELVVTGNRDGFSERGRGLLFIEMIGGAAADLASPDGEYYDETLAWVKDPRNLEAWLQIVDASPAVIPSLQTAFLERPNELKVACEYLSRSAARTGGGLERFMRAMGMDSVQEASSLGDVDNYDEVAGANVVGLASA</sequence>
<dbReference type="Proteomes" id="UP001168096">
    <property type="component" value="Unassembled WGS sequence"/>
</dbReference>